<dbReference type="InterPro" id="IPR008377">
    <property type="entry name" value="Sialidase_trypan"/>
</dbReference>
<dbReference type="InterPro" id="IPR013320">
    <property type="entry name" value="ConA-like_dom_sf"/>
</dbReference>
<feature type="region of interest" description="Disordered" evidence="1">
    <location>
        <begin position="230"/>
        <end position="250"/>
    </location>
</feature>
<feature type="transmembrane region" description="Helical" evidence="2">
    <location>
        <begin position="330"/>
        <end position="351"/>
    </location>
</feature>
<dbReference type="InterPro" id="IPR055239">
    <property type="entry name" value="TS_C"/>
</dbReference>
<keyword evidence="2" id="KW-1133">Transmembrane helix</keyword>
<dbReference type="Proteomes" id="UP000284403">
    <property type="component" value="Unassembled WGS sequence"/>
</dbReference>
<dbReference type="PRINTS" id="PR01803">
    <property type="entry name" value="TCSIALIDASE"/>
</dbReference>
<feature type="non-terminal residue" evidence="4">
    <location>
        <position position="1"/>
    </location>
</feature>
<evidence type="ECO:0000259" key="3">
    <source>
        <dbReference type="Pfam" id="PF22925"/>
    </source>
</evidence>
<evidence type="ECO:0000313" key="4">
    <source>
        <dbReference type="EMBL" id="RNE99290.1"/>
    </source>
</evidence>
<dbReference type="SUPFAM" id="SSF49899">
    <property type="entry name" value="Concanavalin A-like lectins/glucanases"/>
    <property type="match status" value="1"/>
</dbReference>
<dbReference type="OrthoDB" id="252307at2759"/>
<name>A0A422N1F6_9TRYP</name>
<dbReference type="GeneID" id="40322661"/>
<accession>A0A422N1F6</accession>
<feature type="domain" description="Trans-sialidase C-terminal" evidence="3">
    <location>
        <begin position="26"/>
        <end position="217"/>
    </location>
</feature>
<dbReference type="Gene3D" id="2.60.120.200">
    <property type="match status" value="1"/>
</dbReference>
<protein>
    <submittedName>
        <fullName evidence="4">Trans-sialidase</fullName>
    </submittedName>
</protein>
<evidence type="ECO:0000313" key="5">
    <source>
        <dbReference type="Proteomes" id="UP000284403"/>
    </source>
</evidence>
<organism evidence="4 5">
    <name type="scientific">Trypanosoma conorhini</name>
    <dbReference type="NCBI Taxonomy" id="83891"/>
    <lineage>
        <taxon>Eukaryota</taxon>
        <taxon>Discoba</taxon>
        <taxon>Euglenozoa</taxon>
        <taxon>Kinetoplastea</taxon>
        <taxon>Metakinetoplastina</taxon>
        <taxon>Trypanosomatida</taxon>
        <taxon>Trypanosomatidae</taxon>
        <taxon>Trypanosoma</taxon>
    </lineage>
</organism>
<dbReference type="AlphaFoldDB" id="A0A422N1F6"/>
<comment type="caution">
    <text evidence="4">The sequence shown here is derived from an EMBL/GenBank/DDBJ whole genome shotgun (WGS) entry which is preliminary data.</text>
</comment>
<sequence length="352" mass="37811">NLAFAADKRRVRRPRSRKRLVPTFLQESAWVDEYRGVNATVAQGERRVPNGVTFRGAGAGAEWPVGQQGKQQLYGFARNKFTLAATVAIHAVPGADGPPFPPMGARMSNANGTVLFGLSYTSDKKWALTVNGKGREAAGGAWEKDKTYQVALRMRDLGNWRVDVDGEKIFERNSEGPLLKRGTMSHFYVGGDGAKAAADGHRVTVSNVLLYNRPLEEGDVRALAAGKVAIPPPDASSSPTTQAGGGSADGAASAASVANAASTAGPRPRSSMSDAAVHWRVPQVLLLLCCWSCAALRLFAECESVRVCRTRRSTPAAWFPINLLSEEASIIFFLPFFSPCSLASMLLLMLCW</sequence>
<gene>
    <name evidence="4" type="ORF">Tco025E_09050</name>
</gene>
<evidence type="ECO:0000256" key="2">
    <source>
        <dbReference type="SAM" id="Phobius"/>
    </source>
</evidence>
<dbReference type="Pfam" id="PF22925">
    <property type="entry name" value="TS_C"/>
    <property type="match status" value="1"/>
</dbReference>
<proteinExistence type="predicted"/>
<keyword evidence="2" id="KW-0472">Membrane</keyword>
<dbReference type="EMBL" id="MKKU01000968">
    <property type="protein sequence ID" value="RNE99290.1"/>
    <property type="molecule type" value="Genomic_DNA"/>
</dbReference>
<keyword evidence="5" id="KW-1185">Reference proteome</keyword>
<keyword evidence="2" id="KW-0812">Transmembrane</keyword>
<reference evidence="4 5" key="1">
    <citation type="journal article" date="2018" name="BMC Genomics">
        <title>Genomic comparison of Trypanosoma conorhini and Trypanosoma rangeli to Trypanosoma cruzi strains of high and low virulence.</title>
        <authorList>
            <person name="Bradwell K.R."/>
            <person name="Koparde V.N."/>
            <person name="Matveyev A.V."/>
            <person name="Serrano M.G."/>
            <person name="Alves J.M."/>
            <person name="Parikh H."/>
            <person name="Huang B."/>
            <person name="Lee V."/>
            <person name="Espinosa-Alvarez O."/>
            <person name="Ortiz P.A."/>
            <person name="Costa-Martins A.G."/>
            <person name="Teixeira M.M."/>
            <person name="Buck G.A."/>
        </authorList>
    </citation>
    <scope>NUCLEOTIDE SEQUENCE [LARGE SCALE GENOMIC DNA]</scope>
    <source>
        <strain evidence="4 5">025E</strain>
    </source>
</reference>
<evidence type="ECO:0000256" key="1">
    <source>
        <dbReference type="SAM" id="MobiDB-lite"/>
    </source>
</evidence>
<dbReference type="GO" id="GO:0004308">
    <property type="term" value="F:exo-alpha-sialidase activity"/>
    <property type="evidence" value="ECO:0007669"/>
    <property type="project" value="InterPro"/>
</dbReference>
<dbReference type="RefSeq" id="XP_029224006.1">
    <property type="nucleotide sequence ID" value="XM_029375877.1"/>
</dbReference>